<sequence>MKAIVTGATGFLGGHLVDKLLADGWEVIALGRNISKGQILQQAGAHFKAVDLTDGDKLQKAFEPADVVFHCAALSSAWGEYSDFYRMNVEATRHVLNSAQKHKIAKLVHVSSTSVYFNFSDHCNIRESEVLSSHFANAYAKTKYLSEQILLNERNGNTEVVIIRPRGIIGEGDTSIMPRIMRIAKRGWFPLLKQGRALVDITYVKNAVNALLLAARAENVNGECINISNQQALSVAELLHKIFSQQKFTVRLVPVSYRALDGMALVMEFFHRLFRLSEPVITRYGLGLLRYSQTLNADKARDLLGYEPEYDLDEAIQRYMKWKNESGI</sequence>
<dbReference type="SUPFAM" id="SSF51735">
    <property type="entry name" value="NAD(P)-binding Rossmann-fold domains"/>
    <property type="match status" value="1"/>
</dbReference>
<dbReference type="GO" id="GO:0004029">
    <property type="term" value="F:aldehyde dehydrogenase (NAD+) activity"/>
    <property type="evidence" value="ECO:0007669"/>
    <property type="project" value="TreeGrafter"/>
</dbReference>
<feature type="domain" description="NAD-dependent epimerase/dehydratase" evidence="1">
    <location>
        <begin position="4"/>
        <end position="227"/>
    </location>
</feature>
<dbReference type="GO" id="GO:0005737">
    <property type="term" value="C:cytoplasm"/>
    <property type="evidence" value="ECO:0007669"/>
    <property type="project" value="TreeGrafter"/>
</dbReference>
<gene>
    <name evidence="2" type="ORF">MNBD_GAMMA09-1063</name>
</gene>
<name>A0A3B0YKH8_9ZZZZ</name>
<dbReference type="AlphaFoldDB" id="A0A3B0YKH8"/>
<keyword evidence="2" id="KW-0413">Isomerase</keyword>
<dbReference type="PANTHER" id="PTHR48079:SF6">
    <property type="entry name" value="NAD(P)-BINDING DOMAIN-CONTAINING PROTEIN-RELATED"/>
    <property type="match status" value="1"/>
</dbReference>
<dbReference type="Gene3D" id="3.40.50.720">
    <property type="entry name" value="NAD(P)-binding Rossmann-like Domain"/>
    <property type="match status" value="1"/>
</dbReference>
<dbReference type="EMBL" id="UOFI01000139">
    <property type="protein sequence ID" value="VAW68836.1"/>
    <property type="molecule type" value="Genomic_DNA"/>
</dbReference>
<organism evidence="2">
    <name type="scientific">hydrothermal vent metagenome</name>
    <dbReference type="NCBI Taxonomy" id="652676"/>
    <lineage>
        <taxon>unclassified sequences</taxon>
        <taxon>metagenomes</taxon>
        <taxon>ecological metagenomes</taxon>
    </lineage>
</organism>
<evidence type="ECO:0000313" key="2">
    <source>
        <dbReference type="EMBL" id="VAW68836.1"/>
    </source>
</evidence>
<protein>
    <submittedName>
        <fullName evidence="2">UDP-glucose 4-epimerase</fullName>
        <ecNumber evidence="2">5.1.3.2</ecNumber>
    </submittedName>
</protein>
<dbReference type="InterPro" id="IPR001509">
    <property type="entry name" value="Epimerase_deHydtase"/>
</dbReference>
<dbReference type="PANTHER" id="PTHR48079">
    <property type="entry name" value="PROTEIN YEEZ"/>
    <property type="match status" value="1"/>
</dbReference>
<proteinExistence type="predicted"/>
<dbReference type="GO" id="GO:0003978">
    <property type="term" value="F:UDP-glucose 4-epimerase activity"/>
    <property type="evidence" value="ECO:0007669"/>
    <property type="project" value="UniProtKB-EC"/>
</dbReference>
<dbReference type="InterPro" id="IPR051783">
    <property type="entry name" value="NAD(P)-dependent_oxidoreduct"/>
</dbReference>
<evidence type="ECO:0000259" key="1">
    <source>
        <dbReference type="Pfam" id="PF01370"/>
    </source>
</evidence>
<dbReference type="InterPro" id="IPR036291">
    <property type="entry name" value="NAD(P)-bd_dom_sf"/>
</dbReference>
<accession>A0A3B0YKH8</accession>
<reference evidence="2" key="1">
    <citation type="submission" date="2018-06" db="EMBL/GenBank/DDBJ databases">
        <authorList>
            <person name="Zhirakovskaya E."/>
        </authorList>
    </citation>
    <scope>NUCLEOTIDE SEQUENCE</scope>
</reference>
<dbReference type="EC" id="5.1.3.2" evidence="2"/>
<dbReference type="Pfam" id="PF01370">
    <property type="entry name" value="Epimerase"/>
    <property type="match status" value="1"/>
</dbReference>